<dbReference type="AlphaFoldDB" id="A0AAW0BJG8"/>
<gene>
    <name evidence="1" type="ORF">VNI00_015723</name>
</gene>
<dbReference type="EMBL" id="JAYKXP010000107">
    <property type="protein sequence ID" value="KAK7026077.1"/>
    <property type="molecule type" value="Genomic_DNA"/>
</dbReference>
<accession>A0AAW0BJG8</accession>
<comment type="caution">
    <text evidence="1">The sequence shown here is derived from an EMBL/GenBank/DDBJ whole genome shotgun (WGS) entry which is preliminary data.</text>
</comment>
<dbReference type="Proteomes" id="UP001383192">
    <property type="component" value="Unassembled WGS sequence"/>
</dbReference>
<proteinExistence type="predicted"/>
<protein>
    <submittedName>
        <fullName evidence="1">Uncharacterized protein</fullName>
    </submittedName>
</protein>
<name>A0AAW0BJG8_9AGAR</name>
<feature type="non-terminal residue" evidence="1">
    <location>
        <position position="1"/>
    </location>
</feature>
<feature type="non-terminal residue" evidence="1">
    <location>
        <position position="250"/>
    </location>
</feature>
<evidence type="ECO:0000313" key="1">
    <source>
        <dbReference type="EMBL" id="KAK7026077.1"/>
    </source>
</evidence>
<sequence>HPPYFELSTPWFGHHRYPFTLKDQPPIYLFIYPPPSSISELISWEKEHTQTYFWSLDENGQSEMSEEECGQWGIPVLEKSIDWRFMGLRSCPTNVYTGLRKWQVARGFDPSTANWAQSLGYPELEIIGGKEEEARFEGVHDGVSYLRKLQKQDVELQLGSPVQFQRLLRTRRYSWPTDVYTGLHNRQVTHGFKCTTCNWTQHLRSLEFKFIGTKREEAQLEEIKGHAYNLRELQWEYAELLRQKSLRAAK</sequence>
<evidence type="ECO:0000313" key="2">
    <source>
        <dbReference type="Proteomes" id="UP001383192"/>
    </source>
</evidence>
<keyword evidence="2" id="KW-1185">Reference proteome</keyword>
<organism evidence="1 2">
    <name type="scientific">Paramarasmius palmivorus</name>
    <dbReference type="NCBI Taxonomy" id="297713"/>
    <lineage>
        <taxon>Eukaryota</taxon>
        <taxon>Fungi</taxon>
        <taxon>Dikarya</taxon>
        <taxon>Basidiomycota</taxon>
        <taxon>Agaricomycotina</taxon>
        <taxon>Agaricomycetes</taxon>
        <taxon>Agaricomycetidae</taxon>
        <taxon>Agaricales</taxon>
        <taxon>Marasmiineae</taxon>
        <taxon>Marasmiaceae</taxon>
        <taxon>Paramarasmius</taxon>
    </lineage>
</organism>
<reference evidence="1 2" key="1">
    <citation type="submission" date="2024-01" db="EMBL/GenBank/DDBJ databases">
        <title>A draft genome for a cacao thread blight-causing isolate of Paramarasmius palmivorus.</title>
        <authorList>
            <person name="Baruah I.K."/>
            <person name="Bukari Y."/>
            <person name="Amoako-Attah I."/>
            <person name="Meinhardt L.W."/>
            <person name="Bailey B.A."/>
            <person name="Cohen S.P."/>
        </authorList>
    </citation>
    <scope>NUCLEOTIDE SEQUENCE [LARGE SCALE GENOMIC DNA]</scope>
    <source>
        <strain evidence="1 2">GH-12</strain>
    </source>
</reference>